<dbReference type="Pfam" id="PF07586">
    <property type="entry name" value="HXXSHH"/>
    <property type="match status" value="1"/>
</dbReference>
<organism evidence="1 2">
    <name type="scientific">Labilithrix luteola</name>
    <dbReference type="NCBI Taxonomy" id="1391654"/>
    <lineage>
        <taxon>Bacteria</taxon>
        <taxon>Pseudomonadati</taxon>
        <taxon>Myxococcota</taxon>
        <taxon>Polyangia</taxon>
        <taxon>Polyangiales</taxon>
        <taxon>Labilitrichaceae</taxon>
        <taxon>Labilithrix</taxon>
    </lineage>
</organism>
<protein>
    <recommendedName>
        <fullName evidence="3">Tat (Twin-arginine translocation) pathway signal sequence domain protein</fullName>
    </recommendedName>
</protein>
<dbReference type="EMBL" id="CP012333">
    <property type="protein sequence ID" value="AKV03851.1"/>
    <property type="molecule type" value="Genomic_DNA"/>
</dbReference>
<accession>A0A0K1QDJ9</accession>
<reference evidence="1 2" key="1">
    <citation type="submission" date="2015-08" db="EMBL/GenBank/DDBJ databases">
        <authorList>
            <person name="Babu N.S."/>
            <person name="Beckwith C.J."/>
            <person name="Beseler K.G."/>
            <person name="Brison A."/>
            <person name="Carone J.V."/>
            <person name="Caskin T.P."/>
            <person name="Diamond M."/>
            <person name="Durham M.E."/>
            <person name="Foxe J.M."/>
            <person name="Go M."/>
            <person name="Henderson B.A."/>
            <person name="Jones I.B."/>
            <person name="McGettigan J.A."/>
            <person name="Micheletti S.J."/>
            <person name="Nasrallah M.E."/>
            <person name="Ortiz D."/>
            <person name="Piller C.R."/>
            <person name="Privatt S.R."/>
            <person name="Schneider S.L."/>
            <person name="Sharp S."/>
            <person name="Smith T.C."/>
            <person name="Stanton J.D."/>
            <person name="Ullery H.E."/>
            <person name="Wilson R.J."/>
            <person name="Serrano M.G."/>
            <person name="Buck G."/>
            <person name="Lee V."/>
            <person name="Wang Y."/>
            <person name="Carvalho R."/>
            <person name="Voegtly L."/>
            <person name="Shi R."/>
            <person name="Duckworth R."/>
            <person name="Johnson A."/>
            <person name="Loviza R."/>
            <person name="Walstead R."/>
            <person name="Shah Z."/>
            <person name="Kiflezghi M."/>
            <person name="Wade K."/>
            <person name="Ball S.L."/>
            <person name="Bradley K.W."/>
            <person name="Asai D.J."/>
            <person name="Bowman C.A."/>
            <person name="Russell D.A."/>
            <person name="Pope W.H."/>
            <person name="Jacobs-Sera D."/>
            <person name="Hendrix R.W."/>
            <person name="Hatfull G.F."/>
        </authorList>
    </citation>
    <scope>NUCLEOTIDE SEQUENCE [LARGE SCALE GENOMIC DNA]</scope>
    <source>
        <strain evidence="1 2">DSM 27648</strain>
    </source>
</reference>
<dbReference type="RefSeq" id="WP_146654553.1">
    <property type="nucleotide sequence ID" value="NZ_CP012333.1"/>
</dbReference>
<dbReference type="KEGG" id="llu:AKJ09_10514"/>
<dbReference type="InterPro" id="IPR011447">
    <property type="entry name" value="DUF1552"/>
</dbReference>
<name>A0A0K1QDJ9_9BACT</name>
<proteinExistence type="predicted"/>
<dbReference type="AlphaFoldDB" id="A0A0K1QDJ9"/>
<sequence length="457" mass="48267">MSHRITRRNLIAAAGGALMLVPFLSSRKGRADTPTYPKRLLILQSTNGVMPKWWPTGSATSLTLSDQFAPLTPHKNDLVVLKGLSIQAEKDSPRNGAGHTSLPYLLTGSMDAPGPVINDGFTQPLGNSISVDQFVAGKLSPTPIRSLQLSAYFVHGDYYSRALSFNGPAVNGVPNDNPPEIDPYKVFSRLAGFGIGNDGKLAAARARKKSVLDGVSGDLDAMLKKVGADDKAKIQVHLDSVANLEKELSIAAAACSLPAQTSGIGIQPSDHNFDKILKMQIDLAATAFACGLTNVATLMMMGPANDLVCFPFLGPEFKGTVGLAADPSGAEGGSHHSLAHFWGNSPSLTAQKAKVDTFFNAMVAYAIEKLKSIPEGAGTVFDNTMIVFMNNMSDGHGLDDIPTYVAGGSWYLKGGRMLDFKGVPHNGLLTGIANAFGGDVTTFGDAKYGGELSNWRA</sequence>
<dbReference type="STRING" id="1391654.AKJ09_10514"/>
<dbReference type="OrthoDB" id="9146593at2"/>
<evidence type="ECO:0000313" key="1">
    <source>
        <dbReference type="EMBL" id="AKV03851.1"/>
    </source>
</evidence>
<evidence type="ECO:0000313" key="2">
    <source>
        <dbReference type="Proteomes" id="UP000064967"/>
    </source>
</evidence>
<evidence type="ECO:0008006" key="3">
    <source>
        <dbReference type="Google" id="ProtNLM"/>
    </source>
</evidence>
<dbReference type="Proteomes" id="UP000064967">
    <property type="component" value="Chromosome"/>
</dbReference>
<gene>
    <name evidence="1" type="ORF">AKJ09_10514</name>
</gene>
<keyword evidence="2" id="KW-1185">Reference proteome</keyword>